<sequence>GGWNKRKETSVSTAMAMFKFMRNRRNSENDDDTSASDDAPMPRSNGGSNHRRGRGGGGGGHLKQRPALERQGRRGPSIDQSTSNQPLLRRANSGGGINVDVDKAYHRGGNMSFLSDTCSETDGNETLSTAKGDDGSPYSSSGEWVEDGCGEASPSPPPPPPSRRGGGGAPSRANIAGADSSRQRQRGGEFTDKNGQGRGIARSNSQSDVSPSPQNTPKNHPSARGSARVLPPPPSLIKDADNGDGGDEKSMKIKPPSIKGMPRTRKSKSLTRSDPTLMTSSPSSSKSWGPDGGGDGVRVAAAPIAEGEALQRLALLVVSLRADLREANAARKELEARLFLEEESRKRQPTNDDDDSARLRLKDENAMLRADVDVLFAEQDDLRGEVAELREEKKMLNDVIARLKREGGGGGDASLGGGSRGSIVSYKKTTTSSTQDLENRILDLADENHKLESELQLLVREKSELINSRSLEAEELRKSLMEQESQNAEVSAQKDRTIKEMQEKIDLLREECNGLEKVVAESKMKVAVLEDELERQDEQVEENKAKSKEELELLKIKLAQAENDVKMMQERSLVADRVLLEQKRTVEELLKERHVRQELDDIKEYEKAGNLLHLEKKVGLQEKSKRVLHEELTSKNITDPETTLHSKRDHPDITASLQQRTVELEMELNEANSAISMLEDDLDRKDAQVKELLNKLTILHQNLSRAEQSNAALSRKNHELVSKNDDIETSIKIMTIENKAAKEEIEMYMSMKNIEDDDSVKDNLHQEVKQLLEQLEELRNKSSYKKMMALEEEVYQLQEDKKKILHDLDESSDAIMTLGDALKELEDTLAVRDSEIRKLKGSLDEKEMSLKGIMSSKKEHQYECQSSADTIATLKMKIASLETKSSDLEKELNITIQAFLDLKNEKNDESAVITDLQIKLTKATEENGTLIKRISLLITANEQMKEEVKELGESLATCLGNRAGFVAAKAALSSPSSGVTFPSCALSSDPLTSCESLISELRNKINEIVSSRNAALREVAILRSDTSVTTLKAIEHPSGPSTVNPTAEQNKSSSANTNNTSTIPSQQDRASVIKALNESISSDKEDDERSTKSCEKTTAYSRSPSNSGSRGSSLLEAAKKLCSKLEEKKMKEESNKAVNRTISVSALSTDPKGADSEVVTPSTDEQVNHILEQDDEEISAKEIKEDSPMETTGMSDVKARPPLPPPEQDTKTVSKPKIDIDQLTSIYFEKGKGGTSMSKFSDVSWSSNSSRPKHPNDSVVKKVKICRNGVFMGTYEGELNAEGQRHGIGVLLCDNGNSYEGEWKKDKRDGLGVARYSSGDVYDGQWERGRRHGRGIMYIEAGDTYDGQWKNGLKHGAGTYHWVDGEVDVSWYQEDKRVGEGVRWTTDRKKAFRLVRGTKKEELSLDEAYATAERLGLSLAKFEL</sequence>
<dbReference type="Gene3D" id="2.20.110.10">
    <property type="entry name" value="Histone H3 K4-specific methyltransferase SET7/9 N-terminal domain"/>
    <property type="match status" value="2"/>
</dbReference>
<evidence type="ECO:0000256" key="1">
    <source>
        <dbReference type="ARBA" id="ARBA00022737"/>
    </source>
</evidence>
<dbReference type="EMBL" id="JALLPB020000029">
    <property type="protein sequence ID" value="KAL3823819.1"/>
    <property type="molecule type" value="Genomic_DNA"/>
</dbReference>
<feature type="compositionally biased region" description="Polar residues" evidence="3">
    <location>
        <begin position="1235"/>
        <end position="1250"/>
    </location>
</feature>
<dbReference type="FunFam" id="2.20.110.10:FF:000002">
    <property type="entry name" value="Phosphatidylinositol 4-phosphate 5-kinase 8"/>
    <property type="match status" value="1"/>
</dbReference>
<dbReference type="SMART" id="SM00698">
    <property type="entry name" value="MORN"/>
    <property type="match status" value="4"/>
</dbReference>
<keyword evidence="1" id="KW-0677">Repeat</keyword>
<dbReference type="PANTHER" id="PTHR43215:SF14">
    <property type="entry name" value="RADIAL SPOKE HEAD 1 HOMOLOG"/>
    <property type="match status" value="1"/>
</dbReference>
<feature type="compositionally biased region" description="Basic and acidic residues" evidence="3">
    <location>
        <begin position="1081"/>
        <end position="1095"/>
    </location>
</feature>
<feature type="coiled-coil region" evidence="2">
    <location>
        <begin position="372"/>
        <end position="406"/>
    </location>
</feature>
<organism evidence="4 5">
    <name type="scientific">Cyclostephanos tholiformis</name>
    <dbReference type="NCBI Taxonomy" id="382380"/>
    <lineage>
        <taxon>Eukaryota</taxon>
        <taxon>Sar</taxon>
        <taxon>Stramenopiles</taxon>
        <taxon>Ochrophyta</taxon>
        <taxon>Bacillariophyta</taxon>
        <taxon>Coscinodiscophyceae</taxon>
        <taxon>Thalassiosirophycidae</taxon>
        <taxon>Stephanodiscales</taxon>
        <taxon>Stephanodiscaceae</taxon>
        <taxon>Cyclostephanos</taxon>
    </lineage>
</organism>
<reference evidence="4 5" key="1">
    <citation type="submission" date="2024-10" db="EMBL/GenBank/DDBJ databases">
        <title>Updated reference genomes for cyclostephanoid diatoms.</title>
        <authorList>
            <person name="Roberts W.R."/>
            <person name="Alverson A.J."/>
        </authorList>
    </citation>
    <scope>NUCLEOTIDE SEQUENCE [LARGE SCALE GENOMIC DNA]</scope>
    <source>
        <strain evidence="4 5">AJA228-03</strain>
    </source>
</reference>
<feature type="region of interest" description="Disordered" evidence="3">
    <location>
        <begin position="1033"/>
        <end position="1113"/>
    </location>
</feature>
<keyword evidence="2" id="KW-0175">Coiled coil</keyword>
<feature type="non-terminal residue" evidence="4">
    <location>
        <position position="1"/>
    </location>
</feature>
<feature type="compositionally biased region" description="Polar residues" evidence="3">
    <location>
        <begin position="112"/>
        <end position="129"/>
    </location>
</feature>
<feature type="region of interest" description="Disordered" evidence="3">
    <location>
        <begin position="1235"/>
        <end position="1256"/>
    </location>
</feature>
<evidence type="ECO:0000256" key="2">
    <source>
        <dbReference type="SAM" id="Coils"/>
    </source>
</evidence>
<feature type="compositionally biased region" description="Basic and acidic residues" evidence="3">
    <location>
        <begin position="238"/>
        <end position="251"/>
    </location>
</feature>
<feature type="coiled-coil region" evidence="2">
    <location>
        <begin position="871"/>
        <end position="898"/>
    </location>
</feature>
<name>A0ABD3SGW1_9STRA</name>
<evidence type="ECO:0000313" key="5">
    <source>
        <dbReference type="Proteomes" id="UP001530377"/>
    </source>
</evidence>
<feature type="coiled-coil region" evidence="2">
    <location>
        <begin position="310"/>
        <end position="344"/>
    </location>
</feature>
<evidence type="ECO:0000256" key="3">
    <source>
        <dbReference type="SAM" id="MobiDB-lite"/>
    </source>
</evidence>
<feature type="coiled-coil region" evidence="2">
    <location>
        <begin position="434"/>
        <end position="571"/>
    </location>
</feature>
<dbReference type="SUPFAM" id="SSF82185">
    <property type="entry name" value="Histone H3 K4-specific methyltransferase SET7/9 N-terminal domain"/>
    <property type="match status" value="1"/>
</dbReference>
<feature type="compositionally biased region" description="Low complexity" evidence="3">
    <location>
        <begin position="1101"/>
        <end position="1113"/>
    </location>
</feature>
<feature type="compositionally biased region" description="Basic and acidic residues" evidence="3">
    <location>
        <begin position="1178"/>
        <end position="1187"/>
    </location>
</feature>
<feature type="region of interest" description="Disordered" evidence="3">
    <location>
        <begin position="1142"/>
        <end position="1216"/>
    </location>
</feature>
<protein>
    <submittedName>
        <fullName evidence="4">Uncharacterized protein</fullName>
    </submittedName>
</protein>
<feature type="compositionally biased region" description="Polar residues" evidence="3">
    <location>
        <begin position="270"/>
        <end position="279"/>
    </location>
</feature>
<feature type="compositionally biased region" description="Low complexity" evidence="3">
    <location>
        <begin position="1050"/>
        <end position="1062"/>
    </location>
</feature>
<feature type="compositionally biased region" description="Polar residues" evidence="3">
    <location>
        <begin position="202"/>
        <end position="219"/>
    </location>
</feature>
<feature type="compositionally biased region" description="Polar residues" evidence="3">
    <location>
        <begin position="1039"/>
        <end position="1049"/>
    </location>
</feature>
<evidence type="ECO:0000313" key="4">
    <source>
        <dbReference type="EMBL" id="KAL3823819.1"/>
    </source>
</evidence>
<dbReference type="Proteomes" id="UP001530377">
    <property type="component" value="Unassembled WGS sequence"/>
</dbReference>
<feature type="region of interest" description="Disordered" evidence="3">
    <location>
        <begin position="1"/>
        <end position="294"/>
    </location>
</feature>
<dbReference type="InterPro" id="IPR003409">
    <property type="entry name" value="MORN"/>
</dbReference>
<feature type="compositionally biased region" description="Low complexity" evidence="3">
    <location>
        <begin position="280"/>
        <end position="289"/>
    </location>
</feature>
<keyword evidence="5" id="KW-1185">Reference proteome</keyword>
<proteinExistence type="predicted"/>
<accession>A0ABD3SGW1</accession>
<dbReference type="Pfam" id="PF02493">
    <property type="entry name" value="MORN"/>
    <property type="match status" value="4"/>
</dbReference>
<comment type="caution">
    <text evidence="4">The sequence shown here is derived from an EMBL/GenBank/DDBJ whole genome shotgun (WGS) entry which is preliminary data.</text>
</comment>
<dbReference type="PANTHER" id="PTHR43215">
    <property type="entry name" value="RADIAL SPOKE HEAD 1 HOMOLOG"/>
    <property type="match status" value="1"/>
</dbReference>
<feature type="coiled-coil region" evidence="2">
    <location>
        <begin position="654"/>
        <end position="828"/>
    </location>
</feature>
<gene>
    <name evidence="4" type="ORF">ACHAXA_011606</name>
</gene>